<dbReference type="AlphaFoldDB" id="A0A4R5D887"/>
<keyword evidence="1" id="KW-0812">Transmembrane</keyword>
<dbReference type="PANTHER" id="PTHR28008">
    <property type="entry name" value="DOMAIN PROTEIN, PUTATIVE (AFU_ORTHOLOGUE AFUA_3G10980)-RELATED"/>
    <property type="match status" value="1"/>
</dbReference>
<evidence type="ECO:0008006" key="4">
    <source>
        <dbReference type="Google" id="ProtNLM"/>
    </source>
</evidence>
<dbReference type="EMBL" id="SMFO01000001">
    <property type="protein sequence ID" value="TDE06393.1"/>
    <property type="molecule type" value="Genomic_DNA"/>
</dbReference>
<feature type="transmembrane region" description="Helical" evidence="1">
    <location>
        <begin position="101"/>
        <end position="119"/>
    </location>
</feature>
<evidence type="ECO:0000313" key="2">
    <source>
        <dbReference type="EMBL" id="TDE06393.1"/>
    </source>
</evidence>
<gene>
    <name evidence="2" type="ORF">E0F98_01905</name>
</gene>
<feature type="transmembrane region" description="Helical" evidence="1">
    <location>
        <begin position="69"/>
        <end position="89"/>
    </location>
</feature>
<keyword evidence="3" id="KW-1185">Reference proteome</keyword>
<organism evidence="2 3">
    <name type="scientific">Flavobacterium hiemivividum</name>
    <dbReference type="NCBI Taxonomy" id="2541734"/>
    <lineage>
        <taxon>Bacteria</taxon>
        <taxon>Pseudomonadati</taxon>
        <taxon>Bacteroidota</taxon>
        <taxon>Flavobacteriia</taxon>
        <taxon>Flavobacteriales</taxon>
        <taxon>Flavobacteriaceae</taxon>
        <taxon>Flavobacterium</taxon>
    </lineage>
</organism>
<keyword evidence="1" id="KW-0472">Membrane</keyword>
<protein>
    <recommendedName>
        <fullName evidence="4">VanZ-like domain-containing protein</fullName>
    </recommendedName>
</protein>
<reference evidence="2 3" key="1">
    <citation type="submission" date="2019-03" db="EMBL/GenBank/DDBJ databases">
        <title>Flavobacterium TSA-D2 sp. nov., isolated from arctic soil.</title>
        <authorList>
            <person name="Chaudhary D.K."/>
        </authorList>
    </citation>
    <scope>NUCLEOTIDE SEQUENCE [LARGE SCALE GENOMIC DNA]</scope>
    <source>
        <strain evidence="2 3">TSA-D2</strain>
    </source>
</reference>
<proteinExistence type="predicted"/>
<sequence>MLKQIFFWISLLWTGIVLFLCLVQSDKIPAVSIENLDKVVHAFFHFVFTFLWILFFRTEIKDPTSYTPYIISFLFSVLFGVTIEIMQGQYTTTRKEDMMDVLANMVGAFLAVFVVILYFKNKRLNKI</sequence>
<dbReference type="NCBIfam" id="NF037970">
    <property type="entry name" value="vanZ_1"/>
    <property type="match status" value="1"/>
</dbReference>
<accession>A0A4R5D887</accession>
<evidence type="ECO:0000313" key="3">
    <source>
        <dbReference type="Proteomes" id="UP000294597"/>
    </source>
</evidence>
<dbReference type="Proteomes" id="UP000294597">
    <property type="component" value="Unassembled WGS sequence"/>
</dbReference>
<comment type="caution">
    <text evidence="2">The sequence shown here is derived from an EMBL/GenBank/DDBJ whole genome shotgun (WGS) entry which is preliminary data.</text>
</comment>
<dbReference type="PANTHER" id="PTHR28008:SF1">
    <property type="entry name" value="DOMAIN PROTEIN, PUTATIVE (AFU_ORTHOLOGUE AFUA_3G10980)-RELATED"/>
    <property type="match status" value="1"/>
</dbReference>
<name>A0A4R5D887_9FLAO</name>
<feature type="transmembrane region" description="Helical" evidence="1">
    <location>
        <begin position="41"/>
        <end position="57"/>
    </location>
</feature>
<evidence type="ECO:0000256" key="1">
    <source>
        <dbReference type="SAM" id="Phobius"/>
    </source>
</evidence>
<keyword evidence="1" id="KW-1133">Transmembrane helix</keyword>